<feature type="repeat" description="ANK" evidence="5">
    <location>
        <begin position="520"/>
        <end position="552"/>
    </location>
</feature>
<dbReference type="CDD" id="cd20905">
    <property type="entry name" value="EHMT_ZBD"/>
    <property type="match status" value="1"/>
</dbReference>
<keyword evidence="3" id="KW-0489">Methyltransferase</keyword>
<keyword evidence="3" id="KW-0808">Transferase</keyword>
<feature type="repeat" description="ANK" evidence="5">
    <location>
        <begin position="452"/>
        <end position="484"/>
    </location>
</feature>
<dbReference type="Pfam" id="PF12796">
    <property type="entry name" value="Ank_2"/>
    <property type="match status" value="2"/>
</dbReference>
<evidence type="ECO:0000256" key="2">
    <source>
        <dbReference type="ARBA" id="ARBA00022454"/>
    </source>
</evidence>
<reference evidence="9 10" key="1">
    <citation type="journal article" date="2008" name="Nature">
        <title>The genome of the model beetle and pest Tribolium castaneum.</title>
        <authorList>
            <consortium name="Tribolium Genome Sequencing Consortium"/>
            <person name="Richards S."/>
            <person name="Gibbs R.A."/>
            <person name="Weinstock G.M."/>
            <person name="Brown S.J."/>
            <person name="Denell R."/>
            <person name="Beeman R.W."/>
            <person name="Gibbs R."/>
            <person name="Beeman R.W."/>
            <person name="Brown S.J."/>
            <person name="Bucher G."/>
            <person name="Friedrich M."/>
            <person name="Grimmelikhuijzen C.J."/>
            <person name="Klingler M."/>
            <person name="Lorenzen M."/>
            <person name="Richards S."/>
            <person name="Roth S."/>
            <person name="Schroder R."/>
            <person name="Tautz D."/>
            <person name="Zdobnov E.M."/>
            <person name="Muzny D."/>
            <person name="Gibbs R.A."/>
            <person name="Weinstock G.M."/>
            <person name="Attaway T."/>
            <person name="Bell S."/>
            <person name="Buhay C.J."/>
            <person name="Chandrabose M.N."/>
            <person name="Chavez D."/>
            <person name="Clerk-Blankenburg K.P."/>
            <person name="Cree A."/>
            <person name="Dao M."/>
            <person name="Davis C."/>
            <person name="Chacko J."/>
            <person name="Dinh H."/>
            <person name="Dugan-Rocha S."/>
            <person name="Fowler G."/>
            <person name="Garner T.T."/>
            <person name="Garnes J."/>
            <person name="Gnirke A."/>
            <person name="Hawes A."/>
            <person name="Hernandez J."/>
            <person name="Hines S."/>
            <person name="Holder M."/>
            <person name="Hume J."/>
            <person name="Jhangiani S.N."/>
            <person name="Joshi V."/>
            <person name="Khan Z.M."/>
            <person name="Jackson L."/>
            <person name="Kovar C."/>
            <person name="Kowis A."/>
            <person name="Lee S."/>
            <person name="Lewis L.R."/>
            <person name="Margolis J."/>
            <person name="Morgan M."/>
            <person name="Nazareth L.V."/>
            <person name="Nguyen N."/>
            <person name="Okwuonu G."/>
            <person name="Parker D."/>
            <person name="Richards S."/>
            <person name="Ruiz S.J."/>
            <person name="Santibanez J."/>
            <person name="Savard J."/>
            <person name="Scherer S.E."/>
            <person name="Schneider B."/>
            <person name="Sodergren E."/>
            <person name="Tautz D."/>
            <person name="Vattahil S."/>
            <person name="Villasana D."/>
            <person name="White C.S."/>
            <person name="Wright R."/>
            <person name="Park Y."/>
            <person name="Beeman R.W."/>
            <person name="Lord J."/>
            <person name="Oppert B."/>
            <person name="Lorenzen M."/>
            <person name="Brown S."/>
            <person name="Wang L."/>
            <person name="Savard J."/>
            <person name="Tautz D."/>
            <person name="Richards S."/>
            <person name="Weinstock G."/>
            <person name="Gibbs R.A."/>
            <person name="Liu Y."/>
            <person name="Worley K."/>
            <person name="Weinstock G."/>
            <person name="Elsik C.G."/>
            <person name="Reese J.T."/>
            <person name="Elhaik E."/>
            <person name="Landan G."/>
            <person name="Graur D."/>
            <person name="Arensburger P."/>
            <person name="Atkinson P."/>
            <person name="Beeman R.W."/>
            <person name="Beidler J."/>
            <person name="Brown S.J."/>
            <person name="Demuth J.P."/>
            <person name="Drury D.W."/>
            <person name="Du Y.Z."/>
            <person name="Fujiwara H."/>
            <person name="Lorenzen M."/>
            <person name="Maselli V."/>
            <person name="Osanai M."/>
            <person name="Park Y."/>
            <person name="Robertson H.M."/>
            <person name="Tu Z."/>
            <person name="Wang J.J."/>
            <person name="Wang S."/>
            <person name="Richards S."/>
            <person name="Song H."/>
            <person name="Zhang L."/>
            <person name="Sodergren E."/>
            <person name="Werner D."/>
            <person name="Stanke M."/>
            <person name="Morgenstern B."/>
            <person name="Solovyev V."/>
            <person name="Kosarev P."/>
            <person name="Brown G."/>
            <person name="Chen H.C."/>
            <person name="Ermolaeva O."/>
            <person name="Hlavina W."/>
            <person name="Kapustin Y."/>
            <person name="Kiryutin B."/>
            <person name="Kitts P."/>
            <person name="Maglott D."/>
            <person name="Pruitt K."/>
            <person name="Sapojnikov V."/>
            <person name="Souvorov A."/>
            <person name="Mackey A.J."/>
            <person name="Waterhouse R.M."/>
            <person name="Wyder S."/>
            <person name="Zdobnov E.M."/>
            <person name="Zdobnov E.M."/>
            <person name="Wyder S."/>
            <person name="Kriventseva E.V."/>
            <person name="Kadowaki T."/>
            <person name="Bork P."/>
            <person name="Aranda M."/>
            <person name="Bao R."/>
            <person name="Beermann A."/>
            <person name="Berns N."/>
            <person name="Bolognesi R."/>
            <person name="Bonneton F."/>
            <person name="Bopp D."/>
            <person name="Brown S.J."/>
            <person name="Bucher G."/>
            <person name="Butts T."/>
            <person name="Chaumot A."/>
            <person name="Denell R.E."/>
            <person name="Ferrier D.E."/>
            <person name="Friedrich M."/>
            <person name="Gordon C.M."/>
            <person name="Jindra M."/>
            <person name="Klingler M."/>
            <person name="Lan Q."/>
            <person name="Lattorff H.M."/>
            <person name="Laudet V."/>
            <person name="von Levetsow C."/>
            <person name="Liu Z."/>
            <person name="Lutz R."/>
            <person name="Lynch J.A."/>
            <person name="da Fonseca R.N."/>
            <person name="Posnien N."/>
            <person name="Reuter R."/>
            <person name="Roth S."/>
            <person name="Savard J."/>
            <person name="Schinko J.B."/>
            <person name="Schmitt C."/>
            <person name="Schoppmeier M."/>
            <person name="Schroder R."/>
            <person name="Shippy T.D."/>
            <person name="Simonnet F."/>
            <person name="Marques-Souza H."/>
            <person name="Tautz D."/>
            <person name="Tomoyasu Y."/>
            <person name="Trauner J."/>
            <person name="Van der Zee M."/>
            <person name="Vervoort M."/>
            <person name="Wittkopp N."/>
            <person name="Wimmer E.A."/>
            <person name="Yang X."/>
            <person name="Jones A.K."/>
            <person name="Sattelle D.B."/>
            <person name="Ebert P.R."/>
            <person name="Nelson D."/>
            <person name="Scott J.G."/>
            <person name="Beeman R.W."/>
            <person name="Muthukrishnan S."/>
            <person name="Kramer K.J."/>
            <person name="Arakane Y."/>
            <person name="Beeman R.W."/>
            <person name="Zhu Q."/>
            <person name="Hogenkamp D."/>
            <person name="Dixit R."/>
            <person name="Oppert B."/>
            <person name="Jiang H."/>
            <person name="Zou Z."/>
            <person name="Marshall J."/>
            <person name="Elpidina E."/>
            <person name="Vinokurov K."/>
            <person name="Oppert C."/>
            <person name="Zou Z."/>
            <person name="Evans J."/>
            <person name="Lu Z."/>
            <person name="Zhao P."/>
            <person name="Sumathipala N."/>
            <person name="Altincicek B."/>
            <person name="Vilcinskas A."/>
            <person name="Williams M."/>
            <person name="Hultmark D."/>
            <person name="Hetru C."/>
            <person name="Jiang H."/>
            <person name="Grimmelikhuijzen C.J."/>
            <person name="Hauser F."/>
            <person name="Cazzamali G."/>
            <person name="Williamson M."/>
            <person name="Park Y."/>
            <person name="Li B."/>
            <person name="Tanaka Y."/>
            <person name="Predel R."/>
            <person name="Neupert S."/>
            <person name="Schachtner J."/>
            <person name="Verleyen P."/>
            <person name="Raible F."/>
            <person name="Bork P."/>
            <person name="Friedrich M."/>
            <person name="Walden K.K."/>
            <person name="Robertson H.M."/>
            <person name="Angeli S."/>
            <person name="Foret S."/>
            <person name="Bucher G."/>
            <person name="Schuetz S."/>
            <person name="Maleszka R."/>
            <person name="Wimmer E.A."/>
            <person name="Beeman R.W."/>
            <person name="Lorenzen M."/>
            <person name="Tomoyasu Y."/>
            <person name="Miller S.C."/>
            <person name="Grossmann D."/>
            <person name="Bucher G."/>
        </authorList>
    </citation>
    <scope>NUCLEOTIDE SEQUENCE [LARGE SCALE GENOMIC DNA]</scope>
    <source>
        <strain evidence="9 10">Georgia GA2</strain>
    </source>
</reference>
<proteinExistence type="predicted"/>
<evidence type="ECO:0000256" key="1">
    <source>
        <dbReference type="ARBA" id="ARBA00004286"/>
    </source>
</evidence>
<evidence type="ECO:0000256" key="6">
    <source>
        <dbReference type="SAM" id="MobiDB-lite"/>
    </source>
</evidence>
<dbReference type="Pfam" id="PF00856">
    <property type="entry name" value="SET"/>
    <property type="match status" value="1"/>
</dbReference>
<dbReference type="InterPro" id="IPR036770">
    <property type="entry name" value="Ankyrin_rpt-contain_sf"/>
</dbReference>
<keyword evidence="2" id="KW-0158">Chromosome</keyword>
<feature type="repeat" description="ANK" evidence="5">
    <location>
        <begin position="419"/>
        <end position="451"/>
    </location>
</feature>
<dbReference type="eggNOG" id="KOG1082">
    <property type="taxonomic scope" value="Eukaryota"/>
</dbReference>
<comment type="subcellular location">
    <subcellularLocation>
        <location evidence="1">Chromosome</location>
    </subcellularLocation>
</comment>
<feature type="compositionally biased region" description="Basic and acidic residues" evidence="6">
    <location>
        <begin position="76"/>
        <end position="86"/>
    </location>
</feature>
<gene>
    <name evidence="9" type="primary">AUGUSTUS-3.0.2_11127</name>
    <name evidence="9" type="ORF">TcasGA2_TC011127</name>
</gene>
<sequence>MNSGESESESSNSGSEDKSTIIHKILGEMKSEFNSPRADDAPNTNDEEKPRIILSFKKPASDESPPVGGRRSLRYKNPEEKPELKRSARRRSKDCSESVLQSAIARKEKSYNESNKPQRLTRQLKPTQKILENLALAKMEKSRFFECEESERLVRKHKHKHNKCRRLKRAKLGQGDSEKETDSDEGGCRRPRSENVDEGEELEGAKDTCLCRRRTKFFLATNEETAYCAAVDSIDDKLIGCGRTVATKDLMLLRPSTRVPYTIFCDLHKSRLLRHNCCPTCGIFCTQGRFVQCENKHQYHKDCQSEVDCCPHCGISGISYQVDIVMQLGKKPVFLPVQKAQYITARMTFSTLKTEESKCMTPPLIPIGSFEFDNSFEYGDEVYEMNELIVAVKNNALEKIATILGSKTLDVNSKIPECQDGTILHIAAEKGNVSIVHMLVVAGTQTDVYDKDQNTPLMAAVMAANNETVRYLIKTGADIHLKGTDGMTALHLAAKCGNLHACQLLVDNSPRKAVNCQDDGGWTPLVWACEHGYGDVATFLINKGADPSVRDVEHNVALHWAAFSGSCHIAGLLLDKGCDVNAVNAHGDTPLHIGARQDMYDCNVVLLARGADVTLLNKNNESPLDCVPAGGDTYSVIALNVTLGGAYNSQNVVLCNDITKGRESNPIQCYNSVDNATNPNDFKYVTKNCITSDDVKIEAKITDLQCCQCEERCVTDDCQCGKLSLRCWYDEEGKLIPEFNFGDIPMIFECNDRCQCNAITCNNRVVQKGPNQRFELFKTLDKGWGIRTLRPISRGSFICEYIGEIITDSEADKREDDSFLFDLENRVCKNEDVDSYCIDAKFYGNFARFINHSCNPNLTSVKVFIDHQDLRFPRIAFFANRDISNEEELSFDYGEKFWLAKYKLFSCLCGSLECKYSEDTIGMRT</sequence>
<dbReference type="GO" id="GO:0046974">
    <property type="term" value="F:histone H3K9 methyltransferase activity"/>
    <property type="evidence" value="ECO:0000318"/>
    <property type="project" value="GO_Central"/>
</dbReference>
<keyword evidence="4" id="KW-0949">S-adenosyl-L-methionine</keyword>
<dbReference type="Pfam" id="PF05033">
    <property type="entry name" value="Pre-SET"/>
    <property type="match status" value="1"/>
</dbReference>
<feature type="domain" description="SET" evidence="7">
    <location>
        <begin position="772"/>
        <end position="894"/>
    </location>
</feature>
<dbReference type="Proteomes" id="UP000007266">
    <property type="component" value="Linkage group 10"/>
</dbReference>
<accession>D6X453</accession>
<dbReference type="PROSITE" id="PS50867">
    <property type="entry name" value="PRE_SET"/>
    <property type="match status" value="1"/>
</dbReference>
<dbReference type="AlphaFoldDB" id="D6X453"/>
<feature type="domain" description="Pre-SET" evidence="8">
    <location>
        <begin position="705"/>
        <end position="769"/>
    </location>
</feature>
<dbReference type="PROSITE" id="PS50297">
    <property type="entry name" value="ANK_REP_REGION"/>
    <property type="match status" value="6"/>
</dbReference>
<dbReference type="GO" id="GO:0000785">
    <property type="term" value="C:chromatin"/>
    <property type="evidence" value="ECO:0000318"/>
    <property type="project" value="GO_Central"/>
</dbReference>
<dbReference type="GO" id="GO:0040029">
    <property type="term" value="P:epigenetic regulation of gene expression"/>
    <property type="evidence" value="ECO:0000318"/>
    <property type="project" value="GO_Central"/>
</dbReference>
<evidence type="ECO:0000256" key="3">
    <source>
        <dbReference type="ARBA" id="ARBA00022603"/>
    </source>
</evidence>
<keyword evidence="5" id="KW-0040">ANK repeat</keyword>
<evidence type="ECO:0000313" key="9">
    <source>
        <dbReference type="EMBL" id="EEZ97316.2"/>
    </source>
</evidence>
<dbReference type="GO" id="GO:0005634">
    <property type="term" value="C:nucleus"/>
    <property type="evidence" value="ECO:0000318"/>
    <property type="project" value="GO_Central"/>
</dbReference>
<feature type="repeat" description="ANK" evidence="5">
    <location>
        <begin position="586"/>
        <end position="618"/>
    </location>
</feature>
<feature type="compositionally biased region" description="Basic and acidic residues" evidence="6">
    <location>
        <begin position="176"/>
        <end position="195"/>
    </location>
</feature>
<dbReference type="HOGENOM" id="CLU_316961_0_0_1"/>
<dbReference type="PRINTS" id="PR01415">
    <property type="entry name" value="ANKYRIN"/>
</dbReference>
<dbReference type="GO" id="GO:0008270">
    <property type="term" value="F:zinc ion binding"/>
    <property type="evidence" value="ECO:0007669"/>
    <property type="project" value="InterPro"/>
</dbReference>
<dbReference type="SMART" id="SM00468">
    <property type="entry name" value="PreSET"/>
    <property type="match status" value="1"/>
</dbReference>
<dbReference type="SMART" id="SM00248">
    <property type="entry name" value="ANK"/>
    <property type="match status" value="7"/>
</dbReference>
<dbReference type="Pfam" id="PF21533">
    <property type="entry name" value="EHMT1-2_CRR"/>
    <property type="match status" value="1"/>
</dbReference>
<evidence type="ECO:0000259" key="7">
    <source>
        <dbReference type="PROSITE" id="PS50280"/>
    </source>
</evidence>
<feature type="region of interest" description="Disordered" evidence="6">
    <location>
        <begin position="1"/>
        <end position="125"/>
    </location>
</feature>
<dbReference type="PROSITE" id="PS50280">
    <property type="entry name" value="SET"/>
    <property type="match status" value="1"/>
</dbReference>
<dbReference type="SMART" id="SM00317">
    <property type="entry name" value="SET"/>
    <property type="match status" value="1"/>
</dbReference>
<feature type="compositionally biased region" description="Low complexity" evidence="6">
    <location>
        <begin position="1"/>
        <end position="14"/>
    </location>
</feature>
<dbReference type="InterPro" id="IPR043550">
    <property type="entry name" value="EHMT1/EHMT2"/>
</dbReference>
<dbReference type="InterPro" id="IPR046341">
    <property type="entry name" value="SET_dom_sf"/>
</dbReference>
<feature type="compositionally biased region" description="Basic and acidic residues" evidence="6">
    <location>
        <begin position="15"/>
        <end position="31"/>
    </location>
</feature>
<dbReference type="GO" id="GO:0032259">
    <property type="term" value="P:methylation"/>
    <property type="evidence" value="ECO:0007669"/>
    <property type="project" value="UniProtKB-KW"/>
</dbReference>
<reference evidence="9 10" key="2">
    <citation type="journal article" date="2010" name="Nucleic Acids Res.">
        <title>BeetleBase in 2010: revisions to provide comprehensive genomic information for Tribolium castaneum.</title>
        <authorList>
            <person name="Kim H.S."/>
            <person name="Murphy T."/>
            <person name="Xia J."/>
            <person name="Caragea D."/>
            <person name="Park Y."/>
            <person name="Beeman R.W."/>
            <person name="Lorenzen M.D."/>
            <person name="Butcher S."/>
            <person name="Manak J.R."/>
            <person name="Brown S.J."/>
        </authorList>
    </citation>
    <scope>GENOME REANNOTATION</scope>
    <source>
        <strain evidence="9 10">Georgia GA2</strain>
    </source>
</reference>
<feature type="repeat" description="ANK" evidence="5">
    <location>
        <begin position="553"/>
        <end position="585"/>
    </location>
</feature>
<feature type="region of interest" description="Disordered" evidence="6">
    <location>
        <begin position="158"/>
        <end position="200"/>
    </location>
</feature>
<dbReference type="Pfam" id="PF00023">
    <property type="entry name" value="Ank"/>
    <property type="match status" value="1"/>
</dbReference>
<feature type="compositionally biased region" description="Basic residues" evidence="6">
    <location>
        <begin position="158"/>
        <end position="171"/>
    </location>
</feature>
<dbReference type="GO" id="GO:0000122">
    <property type="term" value="P:negative regulation of transcription by RNA polymerase II"/>
    <property type="evidence" value="ECO:0000318"/>
    <property type="project" value="GO_Central"/>
</dbReference>
<feature type="repeat" description="ANK" evidence="5">
    <location>
        <begin position="485"/>
        <end position="509"/>
    </location>
</feature>
<organism evidence="9 10">
    <name type="scientific">Tribolium castaneum</name>
    <name type="common">Red flour beetle</name>
    <dbReference type="NCBI Taxonomy" id="7070"/>
    <lineage>
        <taxon>Eukaryota</taxon>
        <taxon>Metazoa</taxon>
        <taxon>Ecdysozoa</taxon>
        <taxon>Arthropoda</taxon>
        <taxon>Hexapoda</taxon>
        <taxon>Insecta</taxon>
        <taxon>Pterygota</taxon>
        <taxon>Neoptera</taxon>
        <taxon>Endopterygota</taxon>
        <taxon>Coleoptera</taxon>
        <taxon>Polyphaga</taxon>
        <taxon>Cucujiformia</taxon>
        <taxon>Tenebrionidae</taxon>
        <taxon>Tenebrionidae incertae sedis</taxon>
        <taxon>Tribolium</taxon>
    </lineage>
</organism>
<feature type="compositionally biased region" description="Polar residues" evidence="6">
    <location>
        <begin position="112"/>
        <end position="125"/>
    </location>
</feature>
<dbReference type="SUPFAM" id="SSF48403">
    <property type="entry name" value="Ankyrin repeat"/>
    <property type="match status" value="1"/>
</dbReference>
<dbReference type="OMA" id="CETHKKH"/>
<dbReference type="KEGG" id="tca:661193"/>
<evidence type="ECO:0000256" key="4">
    <source>
        <dbReference type="ARBA" id="ARBA00022691"/>
    </source>
</evidence>
<name>D6X453_TRICA</name>
<dbReference type="PANTHER" id="PTHR46307:SF4">
    <property type="entry name" value="G9A, ISOFORM B"/>
    <property type="match status" value="1"/>
</dbReference>
<dbReference type="InterPro" id="IPR047762">
    <property type="entry name" value="EHMT_CRR"/>
</dbReference>
<dbReference type="InterPro" id="IPR002110">
    <property type="entry name" value="Ankyrin_rpt"/>
</dbReference>
<keyword evidence="10" id="KW-1185">Reference proteome</keyword>
<dbReference type="InterPro" id="IPR001214">
    <property type="entry name" value="SET_dom"/>
</dbReference>
<dbReference type="OrthoDB" id="616263at2759"/>
<evidence type="ECO:0000313" key="10">
    <source>
        <dbReference type="Proteomes" id="UP000007266"/>
    </source>
</evidence>
<evidence type="ECO:0000259" key="8">
    <source>
        <dbReference type="PROSITE" id="PS50867"/>
    </source>
</evidence>
<dbReference type="SUPFAM" id="SSF82199">
    <property type="entry name" value="SET domain"/>
    <property type="match status" value="1"/>
</dbReference>
<dbReference type="Gene3D" id="2.170.270.10">
    <property type="entry name" value="SET domain"/>
    <property type="match status" value="1"/>
</dbReference>
<dbReference type="GO" id="GO:0002039">
    <property type="term" value="F:p53 binding"/>
    <property type="evidence" value="ECO:0007669"/>
    <property type="project" value="InterPro"/>
</dbReference>
<dbReference type="PANTHER" id="PTHR46307">
    <property type="entry name" value="G9A, ISOFORM B"/>
    <property type="match status" value="1"/>
</dbReference>
<dbReference type="EMBL" id="KQ971379">
    <property type="protein sequence ID" value="EEZ97316.2"/>
    <property type="molecule type" value="Genomic_DNA"/>
</dbReference>
<dbReference type="PROSITE" id="PS50088">
    <property type="entry name" value="ANK_REPEAT"/>
    <property type="match status" value="6"/>
</dbReference>
<dbReference type="Gene3D" id="1.25.40.20">
    <property type="entry name" value="Ankyrin repeat-containing domain"/>
    <property type="match status" value="2"/>
</dbReference>
<protein>
    <submittedName>
        <fullName evidence="9">Histone-lysine N-methyltransferase EHMT1-like Protein</fullName>
    </submittedName>
</protein>
<dbReference type="STRING" id="7070.D6X453"/>
<dbReference type="InterPro" id="IPR007728">
    <property type="entry name" value="Pre-SET_dom"/>
</dbReference>
<evidence type="ECO:0000256" key="5">
    <source>
        <dbReference type="PROSITE-ProRule" id="PRU00023"/>
    </source>
</evidence>